<dbReference type="RefSeq" id="WP_385877218.1">
    <property type="nucleotide sequence ID" value="NZ_JBHLXE010000090.1"/>
</dbReference>
<evidence type="ECO:0000256" key="1">
    <source>
        <dbReference type="ARBA" id="ARBA00022481"/>
    </source>
</evidence>
<dbReference type="PANTHER" id="PTHR43531:SF14">
    <property type="entry name" value="METHYL-ACCEPTING CHEMOTAXIS PROTEIN I-RELATED"/>
    <property type="match status" value="1"/>
</dbReference>
<name>A0ABV6CCT5_9GAMM</name>
<evidence type="ECO:0000256" key="5">
    <source>
        <dbReference type="SAM" id="Phobius"/>
    </source>
</evidence>
<evidence type="ECO:0000256" key="3">
    <source>
        <dbReference type="PROSITE-ProRule" id="PRU00284"/>
    </source>
</evidence>
<dbReference type="Proteomes" id="UP001589758">
    <property type="component" value="Unassembled WGS sequence"/>
</dbReference>
<feature type="domain" description="Methyl-accepting transducer" evidence="6">
    <location>
        <begin position="278"/>
        <end position="507"/>
    </location>
</feature>
<dbReference type="SUPFAM" id="SSF58104">
    <property type="entry name" value="Methyl-accepting chemotaxis protein (MCP) signaling domain"/>
    <property type="match status" value="1"/>
</dbReference>
<dbReference type="Pfam" id="PF12729">
    <property type="entry name" value="4HB_MCP_1"/>
    <property type="match status" value="1"/>
</dbReference>
<feature type="transmembrane region" description="Helical" evidence="5">
    <location>
        <begin position="12"/>
        <end position="32"/>
    </location>
</feature>
<dbReference type="CDD" id="cd11386">
    <property type="entry name" value="MCP_signal"/>
    <property type="match status" value="1"/>
</dbReference>
<dbReference type="Pfam" id="PF00015">
    <property type="entry name" value="MCPsignal"/>
    <property type="match status" value="1"/>
</dbReference>
<protein>
    <submittedName>
        <fullName evidence="7">Methyl-accepting chemotaxis protein</fullName>
    </submittedName>
</protein>
<sequence>MKSGLIKVRTKILLGFSVIIAMIFVVVFTSIFRVNSIADSLEYVDKFNSVKQRHAINFRGSVHDRAIAARDVILVETSSDVPAVVENINKLKADYDKSYDALYKLINENIEEITPEEMAILNKIQSIREKTLPLIDEIIENRLNKNYVRAELVMMEKARPLFIEWLNTINQFIDLQEQSSAIETQKALSNATEFQAFMLVLLVIATVVGLISAILVVRSISRSLGDEPSHVSAIADEIASGNLAINIPTSDADSNSVIVAIAGMRDGLTEMIAKVRESTEHIEVASEKIEGSNVSLSTRTDQQASSLNQIAESMSHLTTTVQNNTKNARLATEKSNSASSVAVKGGEVISEMVSTMASINESSRKVSDITSVIDSIAFQTNILALNAAVEAARAGEHGRGFAVVATEVRNLAQRSATAAREIASLINDSVQRVDTGNLLANQAGKSINDIVNSVHEVTDIISQITASSEEQSAGIQQVGGLIQQMEQITHMNLSMVREANEASLTLKSQVIGLGKLIAAFKMFDSAEYNKQHDFYAKLENNELTSSHLIESNSKEPTIDLKKAVSDVKPSKYHDKNQVDGVSDSRSKVDHKMKTSTEERNKIDPNIQKKSDDSNHKSESVKIASSDTKAKQEELKRPKVYNLGGQEVKSPTGAPTKKKVDLASDHDDWEEF</sequence>
<comment type="caution">
    <text evidence="7">The sequence shown here is derived from an EMBL/GenBank/DDBJ whole genome shotgun (WGS) entry which is preliminary data.</text>
</comment>
<evidence type="ECO:0000259" key="6">
    <source>
        <dbReference type="PROSITE" id="PS50111"/>
    </source>
</evidence>
<evidence type="ECO:0000256" key="2">
    <source>
        <dbReference type="ARBA" id="ARBA00029447"/>
    </source>
</evidence>
<organism evidence="7 8">
    <name type="scientific">Thorsellia kenyensis</name>
    <dbReference type="NCBI Taxonomy" id="1549888"/>
    <lineage>
        <taxon>Bacteria</taxon>
        <taxon>Pseudomonadati</taxon>
        <taxon>Pseudomonadota</taxon>
        <taxon>Gammaproteobacteria</taxon>
        <taxon>Enterobacterales</taxon>
        <taxon>Thorselliaceae</taxon>
        <taxon>Thorsellia</taxon>
    </lineage>
</organism>
<dbReference type="PANTHER" id="PTHR43531">
    <property type="entry name" value="PROTEIN ICFG"/>
    <property type="match status" value="1"/>
</dbReference>
<keyword evidence="1" id="KW-0488">Methylation</keyword>
<dbReference type="CDD" id="cd19411">
    <property type="entry name" value="MCP2201-like_sensor"/>
    <property type="match status" value="1"/>
</dbReference>
<dbReference type="InterPro" id="IPR047347">
    <property type="entry name" value="YvaQ-like_sensor"/>
</dbReference>
<evidence type="ECO:0000313" key="8">
    <source>
        <dbReference type="Proteomes" id="UP001589758"/>
    </source>
</evidence>
<feature type="transmembrane region" description="Helical" evidence="5">
    <location>
        <begin position="196"/>
        <end position="217"/>
    </location>
</feature>
<dbReference type="SMART" id="SM00283">
    <property type="entry name" value="MA"/>
    <property type="match status" value="1"/>
</dbReference>
<evidence type="ECO:0000256" key="4">
    <source>
        <dbReference type="SAM" id="MobiDB-lite"/>
    </source>
</evidence>
<feature type="compositionally biased region" description="Basic and acidic residues" evidence="4">
    <location>
        <begin position="565"/>
        <end position="619"/>
    </location>
</feature>
<dbReference type="Gene3D" id="1.10.287.950">
    <property type="entry name" value="Methyl-accepting chemotaxis protein"/>
    <property type="match status" value="1"/>
</dbReference>
<comment type="similarity">
    <text evidence="2">Belongs to the methyl-accepting chemotaxis (MCP) protein family.</text>
</comment>
<keyword evidence="5" id="KW-0472">Membrane</keyword>
<dbReference type="InterPro" id="IPR024478">
    <property type="entry name" value="HlyB_4HB_MCP"/>
</dbReference>
<feature type="region of interest" description="Disordered" evidence="4">
    <location>
        <begin position="565"/>
        <end position="671"/>
    </location>
</feature>
<dbReference type="PROSITE" id="PS50111">
    <property type="entry name" value="CHEMOTAXIS_TRANSDUC_2"/>
    <property type="match status" value="1"/>
</dbReference>
<keyword evidence="8" id="KW-1185">Reference proteome</keyword>
<dbReference type="EMBL" id="JBHLXE010000090">
    <property type="protein sequence ID" value="MFC0180106.1"/>
    <property type="molecule type" value="Genomic_DNA"/>
</dbReference>
<proteinExistence type="inferred from homology"/>
<keyword evidence="5" id="KW-0812">Transmembrane</keyword>
<dbReference type="InterPro" id="IPR051310">
    <property type="entry name" value="MCP_chemotaxis"/>
</dbReference>
<keyword evidence="3" id="KW-0807">Transducer</keyword>
<reference evidence="7 8" key="1">
    <citation type="submission" date="2024-09" db="EMBL/GenBank/DDBJ databases">
        <authorList>
            <person name="Sun Q."/>
            <person name="Mori K."/>
        </authorList>
    </citation>
    <scope>NUCLEOTIDE SEQUENCE [LARGE SCALE GENOMIC DNA]</scope>
    <source>
        <strain evidence="7 8">CCM 8545</strain>
    </source>
</reference>
<keyword evidence="5" id="KW-1133">Transmembrane helix</keyword>
<accession>A0ABV6CCT5</accession>
<dbReference type="InterPro" id="IPR004089">
    <property type="entry name" value="MCPsignal_dom"/>
</dbReference>
<gene>
    <name evidence="7" type="ORF">ACFFIT_08440</name>
</gene>
<evidence type="ECO:0000313" key="7">
    <source>
        <dbReference type="EMBL" id="MFC0180106.1"/>
    </source>
</evidence>
<feature type="compositionally biased region" description="Basic and acidic residues" evidence="4">
    <location>
        <begin position="627"/>
        <end position="636"/>
    </location>
</feature>